<feature type="transmembrane region" description="Helical" evidence="1">
    <location>
        <begin position="428"/>
        <end position="450"/>
    </location>
</feature>
<feature type="transmembrane region" description="Helical" evidence="1">
    <location>
        <begin position="63"/>
        <end position="84"/>
    </location>
</feature>
<keyword evidence="1" id="KW-1133">Transmembrane helix</keyword>
<sequence>MTAVLLSDHPLIAVAGAIGLLLVLILWLRWQAFVALLVSSLVFAVAVGMPVDEIPASIVGGMGGALGLVATLVGLGAVFGAMLEHSGGARALANWMIRLTGPKGAPWALMVAGFLISIPVFLDTALVILCPLLFALARSQRKPAFYFGLPLLAGLAVTHSFVPPTPGPIIVAEYLGVSLGPVILAGIVCGLPGAILAGPLFAKWIVPRLKLGVPEPIEDEEEAPADRTMAWITLTLILAPIALILAASLADLKLGSENRGAWHAALAFVGHPIVALVLSTLASMAVMTFRMKANRQAIQEMATKALGPAGIIILVTGAGGVFKQILVDSGAGRKLAESMSALPIGYVALAWLLTAVIRVSQGSATVAMTAGAALMAPLVENADLSPMRLALLVAAIAAGATTASHVNDSGFWMISRYLQLTEKQTLKSWTVAETIISVVGLGMALLLWGFV</sequence>
<dbReference type="PANTHER" id="PTHR30354:SF25">
    <property type="entry name" value="INNER MEMBRANE PERMEASE YGBN"/>
    <property type="match status" value="1"/>
</dbReference>
<feature type="transmembrane region" description="Helical" evidence="1">
    <location>
        <begin position="12"/>
        <end position="28"/>
    </location>
</feature>
<accession>A0ABN6H2P4</accession>
<feature type="transmembrane region" description="Helical" evidence="1">
    <location>
        <begin position="104"/>
        <end position="137"/>
    </location>
</feature>
<organism evidence="2 3">
    <name type="scientific">Haloferula helveola</name>
    <dbReference type="NCBI Taxonomy" id="490095"/>
    <lineage>
        <taxon>Bacteria</taxon>
        <taxon>Pseudomonadati</taxon>
        <taxon>Verrucomicrobiota</taxon>
        <taxon>Verrucomicrobiia</taxon>
        <taxon>Verrucomicrobiales</taxon>
        <taxon>Verrucomicrobiaceae</taxon>
        <taxon>Haloferula</taxon>
    </lineage>
</organism>
<keyword evidence="1" id="KW-0812">Transmembrane</keyword>
<evidence type="ECO:0000313" key="3">
    <source>
        <dbReference type="Proteomes" id="UP001374893"/>
    </source>
</evidence>
<feature type="transmembrane region" description="Helical" evidence="1">
    <location>
        <begin position="338"/>
        <end position="357"/>
    </location>
</feature>
<evidence type="ECO:0000256" key="1">
    <source>
        <dbReference type="SAM" id="Phobius"/>
    </source>
</evidence>
<dbReference type="RefSeq" id="WP_338688802.1">
    <property type="nucleotide sequence ID" value="NZ_AP024702.1"/>
</dbReference>
<dbReference type="PANTHER" id="PTHR30354">
    <property type="entry name" value="GNT FAMILY GLUCONATE TRANSPORTER"/>
    <property type="match status" value="1"/>
</dbReference>
<reference evidence="2 3" key="1">
    <citation type="submission" date="2021-06" db="EMBL/GenBank/DDBJ databases">
        <title>Complete genome of Haloferula helveola possessing various polysaccharide degrading enzymes.</title>
        <authorList>
            <person name="Takami H."/>
            <person name="Huang C."/>
            <person name="Hamasaki K."/>
        </authorList>
    </citation>
    <scope>NUCLEOTIDE SEQUENCE [LARGE SCALE GENOMIC DNA]</scope>
    <source>
        <strain evidence="2 3">CN-1</strain>
    </source>
</reference>
<keyword evidence="3" id="KW-1185">Reference proteome</keyword>
<feature type="transmembrane region" description="Helical" evidence="1">
    <location>
        <begin position="34"/>
        <end position="51"/>
    </location>
</feature>
<protein>
    <submittedName>
        <fullName evidence="2">Gluconate:proton symporter</fullName>
    </submittedName>
</protein>
<evidence type="ECO:0000313" key="2">
    <source>
        <dbReference type="EMBL" id="BCX46882.1"/>
    </source>
</evidence>
<name>A0ABN6H2P4_9BACT</name>
<feature type="transmembrane region" description="Helical" evidence="1">
    <location>
        <begin position="388"/>
        <end position="407"/>
    </location>
</feature>
<gene>
    <name evidence="2" type="ORF">HAHE_07900</name>
</gene>
<feature type="transmembrane region" description="Helical" evidence="1">
    <location>
        <begin position="229"/>
        <end position="250"/>
    </location>
</feature>
<feature type="transmembrane region" description="Helical" evidence="1">
    <location>
        <begin position="144"/>
        <end position="162"/>
    </location>
</feature>
<proteinExistence type="predicted"/>
<keyword evidence="1" id="KW-0472">Membrane</keyword>
<feature type="transmembrane region" description="Helical" evidence="1">
    <location>
        <begin position="182"/>
        <end position="202"/>
    </location>
</feature>
<dbReference type="PIRSF" id="PIRSF002746">
    <property type="entry name" value="Gluconate_transporter"/>
    <property type="match status" value="1"/>
</dbReference>
<dbReference type="Pfam" id="PF02447">
    <property type="entry name" value="GntP_permease"/>
    <property type="match status" value="1"/>
</dbReference>
<dbReference type="InterPro" id="IPR003474">
    <property type="entry name" value="Glcn_transporter"/>
</dbReference>
<feature type="transmembrane region" description="Helical" evidence="1">
    <location>
        <begin position="305"/>
        <end position="326"/>
    </location>
</feature>
<dbReference type="NCBIfam" id="TIGR00791">
    <property type="entry name" value="gntP"/>
    <property type="match status" value="1"/>
</dbReference>
<dbReference type="EMBL" id="AP024702">
    <property type="protein sequence ID" value="BCX46882.1"/>
    <property type="molecule type" value="Genomic_DNA"/>
</dbReference>
<dbReference type="Proteomes" id="UP001374893">
    <property type="component" value="Chromosome"/>
</dbReference>
<feature type="transmembrane region" description="Helical" evidence="1">
    <location>
        <begin position="262"/>
        <end position="284"/>
    </location>
</feature>